<dbReference type="EMBL" id="KV921930">
    <property type="protein sequence ID" value="ORE06079.1"/>
    <property type="molecule type" value="Genomic_DNA"/>
</dbReference>
<proteinExistence type="predicted"/>
<dbReference type="AlphaFoldDB" id="A0A1X0R238"/>
<dbReference type="VEuPathDB" id="FungiDB:BCV72DRAFT_188486"/>
<gene>
    <name evidence="1" type="ORF">BCV72DRAFT_188486</name>
</gene>
<organism evidence="1">
    <name type="scientific">Rhizopus microsporus var. microsporus</name>
    <dbReference type="NCBI Taxonomy" id="86635"/>
    <lineage>
        <taxon>Eukaryota</taxon>
        <taxon>Fungi</taxon>
        <taxon>Fungi incertae sedis</taxon>
        <taxon>Mucoromycota</taxon>
        <taxon>Mucoromycotina</taxon>
        <taxon>Mucoromycetes</taxon>
        <taxon>Mucorales</taxon>
        <taxon>Mucorineae</taxon>
        <taxon>Rhizopodaceae</taxon>
        <taxon>Rhizopus</taxon>
    </lineage>
</organism>
<evidence type="ECO:0000313" key="1">
    <source>
        <dbReference type="EMBL" id="ORE06079.1"/>
    </source>
</evidence>
<protein>
    <submittedName>
        <fullName evidence="1">Uncharacterized protein</fullName>
    </submittedName>
</protein>
<dbReference type="OrthoDB" id="2298429at2759"/>
<feature type="non-terminal residue" evidence="1">
    <location>
        <position position="1"/>
    </location>
</feature>
<name>A0A1X0R238_RHIZD</name>
<accession>A0A1X0R238</accession>
<reference evidence="1" key="1">
    <citation type="journal article" date="2016" name="Proc. Natl. Acad. Sci. U.S.A.">
        <title>Lipid metabolic changes in an early divergent fungus govern the establishment of a mutualistic symbiosis with endobacteria.</title>
        <authorList>
            <person name="Lastovetsky O.A."/>
            <person name="Gaspar M.L."/>
            <person name="Mondo S.J."/>
            <person name="LaButti K.M."/>
            <person name="Sandor L."/>
            <person name="Grigoriev I.V."/>
            <person name="Henry S.A."/>
            <person name="Pawlowska T.E."/>
        </authorList>
    </citation>
    <scope>NUCLEOTIDE SEQUENCE [LARGE SCALE GENOMIC DNA]</scope>
    <source>
        <strain evidence="1">ATCC 52814</strain>
    </source>
</reference>
<feature type="non-terminal residue" evidence="1">
    <location>
        <position position="72"/>
    </location>
</feature>
<dbReference type="Proteomes" id="UP000242414">
    <property type="component" value="Unassembled WGS sequence"/>
</dbReference>
<sequence length="72" mass="8185">IFGFVSPWQRQQLIRAESFCLDAAHCVPNIANIILYSIVARHSITGSGCPVTFFFTNDHSMIPIARFLRFIK</sequence>